<gene>
    <name evidence="3" type="ORF">RJT34_07560</name>
</gene>
<feature type="region of interest" description="Disordered" evidence="1">
    <location>
        <begin position="567"/>
        <end position="586"/>
    </location>
</feature>
<evidence type="ECO:0000313" key="4">
    <source>
        <dbReference type="Proteomes" id="UP001359559"/>
    </source>
</evidence>
<feature type="domain" description="BAR" evidence="2">
    <location>
        <begin position="30"/>
        <end position="233"/>
    </location>
</feature>
<dbReference type="CDD" id="cd07307">
    <property type="entry name" value="BAR"/>
    <property type="match status" value="1"/>
</dbReference>
<dbReference type="GO" id="GO:0005737">
    <property type="term" value="C:cytoplasm"/>
    <property type="evidence" value="ECO:0007669"/>
    <property type="project" value="InterPro"/>
</dbReference>
<evidence type="ECO:0000259" key="2">
    <source>
        <dbReference type="Pfam" id="PF16746"/>
    </source>
</evidence>
<dbReference type="SUPFAM" id="SSF103657">
    <property type="entry name" value="BAR/IMD domain-like"/>
    <property type="match status" value="1"/>
</dbReference>
<organism evidence="3 4">
    <name type="scientific">Clitoria ternatea</name>
    <name type="common">Butterfly pea</name>
    <dbReference type="NCBI Taxonomy" id="43366"/>
    <lineage>
        <taxon>Eukaryota</taxon>
        <taxon>Viridiplantae</taxon>
        <taxon>Streptophyta</taxon>
        <taxon>Embryophyta</taxon>
        <taxon>Tracheophyta</taxon>
        <taxon>Spermatophyta</taxon>
        <taxon>Magnoliopsida</taxon>
        <taxon>eudicotyledons</taxon>
        <taxon>Gunneridae</taxon>
        <taxon>Pentapetalae</taxon>
        <taxon>rosids</taxon>
        <taxon>fabids</taxon>
        <taxon>Fabales</taxon>
        <taxon>Fabaceae</taxon>
        <taxon>Papilionoideae</taxon>
        <taxon>50 kb inversion clade</taxon>
        <taxon>NPAAA clade</taxon>
        <taxon>indigoferoid/millettioid clade</taxon>
        <taxon>Phaseoleae</taxon>
        <taxon>Clitoria</taxon>
    </lineage>
</organism>
<comment type="caution">
    <text evidence="3">The sequence shown here is derived from an EMBL/GenBank/DDBJ whole genome shotgun (WGS) entry which is preliminary data.</text>
</comment>
<keyword evidence="4" id="KW-1185">Reference proteome</keyword>
<evidence type="ECO:0000313" key="3">
    <source>
        <dbReference type="EMBL" id="KAK7310205.1"/>
    </source>
</evidence>
<accession>A0AAN9PSA1</accession>
<dbReference type="InterPro" id="IPR004148">
    <property type="entry name" value="BAR_dom"/>
</dbReference>
<dbReference type="InterPro" id="IPR027267">
    <property type="entry name" value="AH/BAR_dom_sf"/>
</dbReference>
<dbReference type="Proteomes" id="UP001359559">
    <property type="component" value="Unassembled WGS sequence"/>
</dbReference>
<reference evidence="3 4" key="1">
    <citation type="submission" date="2024-01" db="EMBL/GenBank/DDBJ databases">
        <title>The genomes of 5 underutilized Papilionoideae crops provide insights into root nodulation and disease resistance.</title>
        <authorList>
            <person name="Yuan L."/>
        </authorList>
    </citation>
    <scope>NUCLEOTIDE SEQUENCE [LARGE SCALE GENOMIC DNA]</scope>
    <source>
        <strain evidence="3">LY-2023</strain>
        <tissue evidence="3">Leaf</tissue>
    </source>
</reference>
<sequence length="617" mass="68607">MKRSLRKLGVLAVEKHERDGTNVLPFSQLEELAQATQDLQNMRDCYDSLLSAAAAAANSAYEFSESLGELGSCLLEKTALHEDEESGKVLLMLGKMQFQLQRLIDKYRSHITQTITIPSDSLLNELRIVEEMKRHCDEKREVYETMLTRYRERGRSRSGKAENFSLQQLKIARDEYDEEATLFVFRLKSLKQGQSWSLLTQAARHHAAQLCFFKKAVKSLETVEPHVKSVTEQQHIDYHFIGLEGEDVDEDGDVDLDDDSRDENDDGELSFDYEKNEREDDVSMSENSMKENLDRLRRNSFSFRLRSASQSAPLFANNKPDPSEKLRQMRPTLSRKFNSYVLPTPVDAKSSISPRSSDQVTSKMKTDLNEPVKNLWHSSPLEQKKSIGDGEFSGPNVRNAQSVLKESNRNSAYTRLPPPLIDSNLSSNHDFVAAYSKKIRRHAFSGPLVSNAWPTKPVSVETVQLFSGPLLRTPIPQPPSSSPKVSPSVSPTFSSPKINELHELPRPPVISPSNSRLVGLVGHSGPLVPRGQKLSASNNLVTSNTASPLPMPPPAMARSFSIPSSGAQVASLHGSRPLEDSNRSKISEDINSPLMQIAVSGSLPSSDVSETVAQAVV</sequence>
<dbReference type="InterPro" id="IPR037488">
    <property type="entry name" value="At2g33490-like"/>
</dbReference>
<evidence type="ECO:0000256" key="1">
    <source>
        <dbReference type="SAM" id="MobiDB-lite"/>
    </source>
</evidence>
<feature type="region of interest" description="Disordered" evidence="1">
    <location>
        <begin position="471"/>
        <end position="510"/>
    </location>
</feature>
<dbReference type="EMBL" id="JAYKXN010000002">
    <property type="protein sequence ID" value="KAK7310205.1"/>
    <property type="molecule type" value="Genomic_DNA"/>
</dbReference>
<proteinExistence type="predicted"/>
<protein>
    <recommendedName>
        <fullName evidence="2">BAR domain-containing protein</fullName>
    </recommendedName>
</protein>
<dbReference type="AlphaFoldDB" id="A0AAN9PSA1"/>
<feature type="region of interest" description="Disordered" evidence="1">
    <location>
        <begin position="247"/>
        <end position="289"/>
    </location>
</feature>
<feature type="compositionally biased region" description="Acidic residues" evidence="1">
    <location>
        <begin position="247"/>
        <end position="271"/>
    </location>
</feature>
<dbReference type="PANTHER" id="PTHR34119:SF1">
    <property type="entry name" value="OS04G0394700 PROTEIN"/>
    <property type="match status" value="1"/>
</dbReference>
<feature type="compositionally biased region" description="Basic and acidic residues" evidence="1">
    <location>
        <begin position="576"/>
        <end position="586"/>
    </location>
</feature>
<dbReference type="Gene3D" id="1.20.1270.60">
    <property type="entry name" value="Arfaptin homology (AH) domain/BAR domain"/>
    <property type="match status" value="1"/>
</dbReference>
<name>A0AAN9PSA1_CLITE</name>
<dbReference type="PANTHER" id="PTHR34119">
    <property type="entry name" value="HYDROXYPROLINE-RICH GLYCOPROTEIN-LIKE"/>
    <property type="match status" value="1"/>
</dbReference>
<feature type="compositionally biased region" description="Low complexity" evidence="1">
    <location>
        <begin position="482"/>
        <end position="496"/>
    </location>
</feature>
<dbReference type="Pfam" id="PF16746">
    <property type="entry name" value="BAR_3"/>
    <property type="match status" value="1"/>
</dbReference>